<evidence type="ECO:0000256" key="6">
    <source>
        <dbReference type="SAM" id="Phobius"/>
    </source>
</evidence>
<feature type="region of interest" description="Disordered" evidence="5">
    <location>
        <begin position="1"/>
        <end position="27"/>
    </location>
</feature>
<dbReference type="PROSITE" id="PS51999">
    <property type="entry name" value="ZF_GRF"/>
    <property type="match status" value="1"/>
</dbReference>
<keyword evidence="10" id="KW-1185">Reference proteome</keyword>
<sequence length="166" mass="19063">MSNSRDRGIGRDASDDEGRSISVSSVGSAGARMKKRFVAPKCNCGMHAILFMSSTQSNPKKLFFRCLNFKTAQGHCKYFQWLDEYVSLFEEEQVNDGSPYGRNRKQNHFLDATVWMEEKVTKLEDRVSGLELQLKNSSHVKCNRWFSYPLIVVVFVFRVVCANYLL</sequence>
<dbReference type="EMBL" id="CP031001">
    <property type="protein sequence ID" value="QHN76831.1"/>
    <property type="molecule type" value="Genomic_DNA"/>
</dbReference>
<dbReference type="Pfam" id="PF06839">
    <property type="entry name" value="Zn_ribbon_GRF"/>
    <property type="match status" value="1"/>
</dbReference>
<evidence type="ECO:0000313" key="9">
    <source>
        <dbReference type="EMBL" id="RYQ88936.1"/>
    </source>
</evidence>
<evidence type="ECO:0000313" key="11">
    <source>
        <dbReference type="Proteomes" id="UP000464620"/>
    </source>
</evidence>
<evidence type="ECO:0000256" key="1">
    <source>
        <dbReference type="ARBA" id="ARBA00022723"/>
    </source>
</evidence>
<dbReference type="EMBL" id="SDMP01000019">
    <property type="protein sequence ID" value="RYQ88936.1"/>
    <property type="molecule type" value="Genomic_DNA"/>
</dbReference>
<protein>
    <recommendedName>
        <fullName evidence="7">GRF-type domain-containing protein</fullName>
    </recommendedName>
</protein>
<keyword evidence="6" id="KW-0472">Membrane</keyword>
<keyword evidence="6" id="KW-0812">Transmembrane</keyword>
<evidence type="ECO:0000256" key="3">
    <source>
        <dbReference type="ARBA" id="ARBA00022833"/>
    </source>
</evidence>
<gene>
    <name evidence="9" type="ORF">Ahy_B09g095835</name>
    <name evidence="8" type="ORF">DS421_19g647360</name>
</gene>
<evidence type="ECO:0000313" key="8">
    <source>
        <dbReference type="EMBL" id="QHN76831.1"/>
    </source>
</evidence>
<organism evidence="9 10">
    <name type="scientific">Arachis hypogaea</name>
    <name type="common">Peanut</name>
    <dbReference type="NCBI Taxonomy" id="3818"/>
    <lineage>
        <taxon>Eukaryota</taxon>
        <taxon>Viridiplantae</taxon>
        <taxon>Streptophyta</taxon>
        <taxon>Embryophyta</taxon>
        <taxon>Tracheophyta</taxon>
        <taxon>Spermatophyta</taxon>
        <taxon>Magnoliopsida</taxon>
        <taxon>eudicotyledons</taxon>
        <taxon>Gunneridae</taxon>
        <taxon>Pentapetalae</taxon>
        <taxon>rosids</taxon>
        <taxon>fabids</taxon>
        <taxon>Fabales</taxon>
        <taxon>Fabaceae</taxon>
        <taxon>Papilionoideae</taxon>
        <taxon>50 kb inversion clade</taxon>
        <taxon>dalbergioids sensu lato</taxon>
        <taxon>Dalbergieae</taxon>
        <taxon>Pterocarpus clade</taxon>
        <taxon>Arachis</taxon>
    </lineage>
</organism>
<keyword evidence="1" id="KW-0479">Metal-binding</keyword>
<feature type="transmembrane region" description="Helical" evidence="6">
    <location>
        <begin position="145"/>
        <end position="165"/>
    </location>
</feature>
<evidence type="ECO:0000256" key="2">
    <source>
        <dbReference type="ARBA" id="ARBA00022771"/>
    </source>
</evidence>
<evidence type="ECO:0000313" key="10">
    <source>
        <dbReference type="Proteomes" id="UP000289738"/>
    </source>
</evidence>
<feature type="compositionally biased region" description="Basic and acidic residues" evidence="5">
    <location>
        <begin position="1"/>
        <end position="19"/>
    </location>
</feature>
<reference evidence="8 11" key="2">
    <citation type="submission" date="2020-01" db="EMBL/GenBank/DDBJ databases">
        <title>Genome sequence of Arachis hypogaea, cultivar Shitouqi.</title>
        <authorList>
            <person name="Zhuang W."/>
            <person name="Chen H."/>
            <person name="Varshney R."/>
            <person name="Wang D."/>
            <person name="Ming R."/>
        </authorList>
    </citation>
    <scope>NUCLEOTIDE SEQUENCE [LARGE SCALE GENOMIC DNA]</scope>
    <source>
        <tissue evidence="8">Young leaf</tissue>
    </source>
</reference>
<dbReference type="InterPro" id="IPR010666">
    <property type="entry name" value="Znf_GRF"/>
</dbReference>
<evidence type="ECO:0000256" key="4">
    <source>
        <dbReference type="PROSITE-ProRule" id="PRU01343"/>
    </source>
</evidence>
<dbReference type="GO" id="GO:0008270">
    <property type="term" value="F:zinc ion binding"/>
    <property type="evidence" value="ECO:0007669"/>
    <property type="project" value="UniProtKB-KW"/>
</dbReference>
<dbReference type="Proteomes" id="UP000464620">
    <property type="component" value="Chromosome B09"/>
</dbReference>
<name>A0A444XGR1_ARAHY</name>
<keyword evidence="2 4" id="KW-0863">Zinc-finger</keyword>
<feature type="domain" description="GRF-type" evidence="7">
    <location>
        <begin position="42"/>
        <end position="85"/>
    </location>
</feature>
<dbReference type="AlphaFoldDB" id="A0A444XGR1"/>
<dbReference type="Proteomes" id="UP000289738">
    <property type="component" value="Chromosome B09"/>
</dbReference>
<reference evidence="9 10" key="1">
    <citation type="submission" date="2019-01" db="EMBL/GenBank/DDBJ databases">
        <title>Sequencing of cultivated peanut Arachis hypogaea provides insights into genome evolution and oil improvement.</title>
        <authorList>
            <person name="Chen X."/>
        </authorList>
    </citation>
    <scope>NUCLEOTIDE SEQUENCE [LARGE SCALE GENOMIC DNA]</scope>
    <source>
        <strain evidence="10">cv. Fuhuasheng</strain>
        <strain evidence="9">GDAAS-fuhuasheng2018</strain>
        <tissue evidence="9">Leaves</tissue>
    </source>
</reference>
<proteinExistence type="predicted"/>
<accession>A0A444XGR1</accession>
<evidence type="ECO:0000259" key="7">
    <source>
        <dbReference type="PROSITE" id="PS51999"/>
    </source>
</evidence>
<dbReference type="PANTHER" id="PTHR33248">
    <property type="entry name" value="ZINC ION-BINDING PROTEIN"/>
    <property type="match status" value="1"/>
</dbReference>
<keyword evidence="3" id="KW-0862">Zinc</keyword>
<keyword evidence="6" id="KW-1133">Transmembrane helix</keyword>
<evidence type="ECO:0000256" key="5">
    <source>
        <dbReference type="SAM" id="MobiDB-lite"/>
    </source>
</evidence>